<gene>
    <name evidence="2" type="ORF">DdX_08767</name>
</gene>
<accession>A0AAD4R3Q2</accession>
<feature type="compositionally biased region" description="Basic and acidic residues" evidence="1">
    <location>
        <begin position="86"/>
        <end position="95"/>
    </location>
</feature>
<feature type="region of interest" description="Disordered" evidence="1">
    <location>
        <begin position="71"/>
        <end position="95"/>
    </location>
</feature>
<dbReference type="Proteomes" id="UP001201812">
    <property type="component" value="Unassembled WGS sequence"/>
</dbReference>
<proteinExistence type="predicted"/>
<organism evidence="2 3">
    <name type="scientific">Ditylenchus destructor</name>
    <dbReference type="NCBI Taxonomy" id="166010"/>
    <lineage>
        <taxon>Eukaryota</taxon>
        <taxon>Metazoa</taxon>
        <taxon>Ecdysozoa</taxon>
        <taxon>Nematoda</taxon>
        <taxon>Chromadorea</taxon>
        <taxon>Rhabditida</taxon>
        <taxon>Tylenchina</taxon>
        <taxon>Tylenchomorpha</taxon>
        <taxon>Sphaerularioidea</taxon>
        <taxon>Anguinidae</taxon>
        <taxon>Anguininae</taxon>
        <taxon>Ditylenchus</taxon>
    </lineage>
</organism>
<name>A0AAD4R3Q2_9BILA</name>
<sequence length="95" mass="10115">MVLEVACSADGSQRPYFRIPGAPPLAGLASYGLPTSQLLPFLLPASGYLKFGISLFRNGRPGNKTKNELVRAGAKSEGDGTFNGASREELYNPIK</sequence>
<dbReference type="EMBL" id="JAKKPZ010000014">
    <property type="protein sequence ID" value="KAI1713884.1"/>
    <property type="molecule type" value="Genomic_DNA"/>
</dbReference>
<evidence type="ECO:0000313" key="2">
    <source>
        <dbReference type="EMBL" id="KAI1713884.1"/>
    </source>
</evidence>
<comment type="caution">
    <text evidence="2">The sequence shown here is derived from an EMBL/GenBank/DDBJ whole genome shotgun (WGS) entry which is preliminary data.</text>
</comment>
<evidence type="ECO:0000313" key="3">
    <source>
        <dbReference type="Proteomes" id="UP001201812"/>
    </source>
</evidence>
<reference evidence="2" key="1">
    <citation type="submission" date="2022-01" db="EMBL/GenBank/DDBJ databases">
        <title>Genome Sequence Resource for Two Populations of Ditylenchus destructor, the Migratory Endoparasitic Phytonematode.</title>
        <authorList>
            <person name="Zhang H."/>
            <person name="Lin R."/>
            <person name="Xie B."/>
        </authorList>
    </citation>
    <scope>NUCLEOTIDE SEQUENCE</scope>
    <source>
        <strain evidence="2">BazhouSP</strain>
    </source>
</reference>
<dbReference type="AlphaFoldDB" id="A0AAD4R3Q2"/>
<keyword evidence="3" id="KW-1185">Reference proteome</keyword>
<protein>
    <submittedName>
        <fullName evidence="2">Uncharacterized protein</fullName>
    </submittedName>
</protein>
<evidence type="ECO:0000256" key="1">
    <source>
        <dbReference type="SAM" id="MobiDB-lite"/>
    </source>
</evidence>